<evidence type="ECO:0000256" key="1">
    <source>
        <dbReference type="SAM" id="Phobius"/>
    </source>
</evidence>
<feature type="transmembrane region" description="Helical" evidence="1">
    <location>
        <begin position="72"/>
        <end position="93"/>
    </location>
</feature>
<evidence type="ECO:0000313" key="2">
    <source>
        <dbReference type="EMBL" id="BEQ13481.1"/>
    </source>
</evidence>
<dbReference type="RefSeq" id="WP_338605191.1">
    <property type="nucleotide sequence ID" value="NZ_AP028679.1"/>
</dbReference>
<feature type="transmembrane region" description="Helical" evidence="1">
    <location>
        <begin position="416"/>
        <end position="438"/>
    </location>
</feature>
<accession>A0AAU9EHM6</accession>
<keyword evidence="1" id="KW-0812">Transmembrane</keyword>
<keyword evidence="3" id="KW-1185">Reference proteome</keyword>
<keyword evidence="1" id="KW-0472">Membrane</keyword>
<dbReference type="EMBL" id="AP028679">
    <property type="protein sequence ID" value="BEQ13481.1"/>
    <property type="molecule type" value="Genomic_DNA"/>
</dbReference>
<organism evidence="2 3">
    <name type="scientific">Desulfoferula mesophila</name>
    <dbReference type="NCBI Taxonomy" id="3058419"/>
    <lineage>
        <taxon>Bacteria</taxon>
        <taxon>Pseudomonadati</taxon>
        <taxon>Thermodesulfobacteriota</taxon>
        <taxon>Desulfarculia</taxon>
        <taxon>Desulfarculales</taxon>
        <taxon>Desulfarculaceae</taxon>
        <taxon>Desulfoferula</taxon>
    </lineage>
</organism>
<feature type="transmembrane region" description="Helical" evidence="1">
    <location>
        <begin position="16"/>
        <end position="35"/>
    </location>
</feature>
<dbReference type="Proteomes" id="UP001366166">
    <property type="component" value="Chromosome"/>
</dbReference>
<dbReference type="KEGG" id="dmp:FAK_05470"/>
<feature type="transmembrane region" description="Helical" evidence="1">
    <location>
        <begin position="155"/>
        <end position="172"/>
    </location>
</feature>
<dbReference type="AlphaFoldDB" id="A0AAU9EHM6"/>
<feature type="transmembrane region" description="Helical" evidence="1">
    <location>
        <begin position="383"/>
        <end position="404"/>
    </location>
</feature>
<name>A0AAU9EHM6_9BACT</name>
<protein>
    <submittedName>
        <fullName evidence="2">Uncharacterized protein</fullName>
    </submittedName>
</protein>
<feature type="transmembrane region" description="Helical" evidence="1">
    <location>
        <begin position="178"/>
        <end position="200"/>
    </location>
</feature>
<evidence type="ECO:0000313" key="3">
    <source>
        <dbReference type="Proteomes" id="UP001366166"/>
    </source>
</evidence>
<gene>
    <name evidence="2" type="ORF">FAK_05470</name>
</gene>
<feature type="transmembrane region" description="Helical" evidence="1">
    <location>
        <begin position="357"/>
        <end position="377"/>
    </location>
</feature>
<sequence length="445" mass="50071">MPWLEQNRLEWKKPEWILFLFTFLILLWFPLMNGYPFVYYDSWGYAGGYPGTSRSPVLGLLMRPAVVLGGPWGYALVQTAVTAFALVFLANVVLGGKYKYSYYAALVVSGVGFISGYLMADVWALIGFICLFAMATGLSYPVIVVLFAIACSAHYGNFPIFLATAGLFLFFARQKLKFITLVACCLVGALALIYAGNLAAGQGKIRPRLTGWMTLAARISTDMPELIDEKCARDPDFAFCRLTNEIHGWSEKKRYARLIWDGREQLNLSWGEFDQACKEFVLFSLRGHYGDQLAAIAQDTFRLLSHYDLRRGLYPNEGAWFFEAFKKHAPDGLPQYMSSWQQTGKFLPIFNRLKKPLALTFAGSMLLCLAYVVRYWKRREQDIVVKLAAFALIAILINALFIATVNGPFVRFQARIGFLMFFPAAIVAAKALAGLRAFKLFKRAG</sequence>
<proteinExistence type="predicted"/>
<keyword evidence="1" id="KW-1133">Transmembrane helix</keyword>
<feature type="transmembrane region" description="Helical" evidence="1">
    <location>
        <begin position="100"/>
        <end position="119"/>
    </location>
</feature>
<reference evidence="3" key="1">
    <citation type="journal article" date="2023" name="Arch. Microbiol.">
        <title>Desulfoferula mesophilus gen. nov. sp. nov., a mesophilic sulfate-reducing bacterium isolated from a brackish lake sediment.</title>
        <authorList>
            <person name="Watanabe T."/>
            <person name="Yabe T."/>
            <person name="Tsuji J.M."/>
            <person name="Fukui M."/>
        </authorList>
    </citation>
    <scope>NUCLEOTIDE SEQUENCE [LARGE SCALE GENOMIC DNA]</scope>
    <source>
        <strain evidence="3">12FAK</strain>
    </source>
</reference>